<feature type="domain" description="Na(+)-translocating NADH-quinone reductase subunit A C-terminal" evidence="10">
    <location>
        <begin position="260"/>
        <end position="309"/>
    </location>
</feature>
<evidence type="ECO:0000259" key="9">
    <source>
        <dbReference type="Pfam" id="PF05896"/>
    </source>
</evidence>
<keyword evidence="1 8" id="KW-0813">Transport</keyword>
<reference evidence="13" key="1">
    <citation type="journal article" date="2004" name="Environ. Microbiol.">
        <title>The genome of Desulfotalea psychrophila, a sulfate-reducing bacterium from permanently cold Arctic sediments.</title>
        <authorList>
            <person name="Rabus R."/>
            <person name="Ruepp A."/>
            <person name="Frickey T."/>
            <person name="Rattei T."/>
            <person name="Fartmann B."/>
            <person name="Stark M."/>
            <person name="Bauer M."/>
            <person name="Zibat A."/>
            <person name="Lombardot T."/>
            <person name="Becker I."/>
            <person name="Amann J."/>
            <person name="Gellner K."/>
            <person name="Teeling H."/>
            <person name="Leuschner W.D."/>
            <person name="Gloeckner F.-O."/>
            <person name="Lupas A.N."/>
            <person name="Amann R."/>
            <person name="Klenk H.-P."/>
        </authorList>
    </citation>
    <scope>NUCLEOTIDE SEQUENCE [LARGE SCALE GENOMIC DNA]</scope>
    <source>
        <strain evidence="13">DSM 12343 / LSv54</strain>
    </source>
</reference>
<dbReference type="EMBL" id="CR522870">
    <property type="protein sequence ID" value="CAG36531.1"/>
    <property type="molecule type" value="Genomic_DNA"/>
</dbReference>
<gene>
    <name evidence="8" type="primary">nqrA</name>
    <name evidence="12" type="ordered locus">DP1802</name>
</gene>
<dbReference type="InterPro" id="IPR022615">
    <property type="entry name" value="NqrA_C_domain"/>
</dbReference>
<evidence type="ECO:0000256" key="7">
    <source>
        <dbReference type="ARBA" id="ARBA00023201"/>
    </source>
</evidence>
<protein>
    <recommendedName>
        <fullName evidence="8">Na(+)-translocating NADH-quinone reductase subunit A</fullName>
        <shortName evidence="8">Na(+)-NQR subunit A</shortName>
        <shortName evidence="8">Na(+)-translocating NQR subunit A</shortName>
        <ecNumber evidence="8">7.2.1.1</ecNumber>
    </recommendedName>
    <alternativeName>
        <fullName evidence="8">NQR complex subunit A</fullName>
    </alternativeName>
    <alternativeName>
        <fullName evidence="8">NQR-1 subunit A</fullName>
    </alternativeName>
</protein>
<dbReference type="Pfam" id="PF05896">
    <property type="entry name" value="NQRA_N"/>
    <property type="match status" value="1"/>
</dbReference>
<name>Q6AM94_DESPS</name>
<organism evidence="12 13">
    <name type="scientific">Desulfotalea psychrophila (strain LSv54 / DSM 12343)</name>
    <dbReference type="NCBI Taxonomy" id="177439"/>
    <lineage>
        <taxon>Bacteria</taxon>
        <taxon>Pseudomonadati</taxon>
        <taxon>Thermodesulfobacteriota</taxon>
        <taxon>Desulfobulbia</taxon>
        <taxon>Desulfobulbales</taxon>
        <taxon>Desulfocapsaceae</taxon>
        <taxon>Desulfotalea</taxon>
    </lineage>
</organism>
<evidence type="ECO:0000313" key="13">
    <source>
        <dbReference type="Proteomes" id="UP000000602"/>
    </source>
</evidence>
<keyword evidence="4 8" id="KW-0915">Sodium</keyword>
<evidence type="ECO:0000256" key="1">
    <source>
        <dbReference type="ARBA" id="ARBA00022448"/>
    </source>
</evidence>
<keyword evidence="13" id="KW-1185">Reference proteome</keyword>
<dbReference type="InterPro" id="IPR056148">
    <property type="entry name" value="NQRA_2nd"/>
</dbReference>
<dbReference type="NCBIfam" id="TIGR01936">
    <property type="entry name" value="nqrA"/>
    <property type="match status" value="1"/>
</dbReference>
<evidence type="ECO:0000256" key="3">
    <source>
        <dbReference type="ARBA" id="ARBA00023027"/>
    </source>
</evidence>
<dbReference type="OrthoDB" id="9774536at2"/>
<dbReference type="Pfam" id="PF24836">
    <property type="entry name" value="NQRA_2nd"/>
    <property type="match status" value="1"/>
</dbReference>
<keyword evidence="2 8" id="KW-1278">Translocase</keyword>
<comment type="subunit">
    <text evidence="8">Composed of six subunits; NqrA, NqrB, NqrC, NqrD, NqrE and NqrF.</text>
</comment>
<evidence type="ECO:0000259" key="11">
    <source>
        <dbReference type="Pfam" id="PF24836"/>
    </source>
</evidence>
<evidence type="ECO:0000256" key="8">
    <source>
        <dbReference type="HAMAP-Rule" id="MF_00425"/>
    </source>
</evidence>
<dbReference type="RefSeq" id="WP_011189043.1">
    <property type="nucleotide sequence ID" value="NC_006138.1"/>
</dbReference>
<keyword evidence="6 8" id="KW-0830">Ubiquinone</keyword>
<dbReference type="HOGENOM" id="CLU_046656_0_0_7"/>
<dbReference type="GO" id="GO:0016655">
    <property type="term" value="F:oxidoreductase activity, acting on NAD(P)H, quinone or similar compound as acceptor"/>
    <property type="evidence" value="ECO:0007669"/>
    <property type="project" value="UniProtKB-UniRule"/>
</dbReference>
<dbReference type="Pfam" id="PF11973">
    <property type="entry name" value="NQRA_SLBB"/>
    <property type="match status" value="1"/>
</dbReference>
<dbReference type="InterPro" id="IPR008703">
    <property type="entry name" value="NqrA"/>
</dbReference>
<evidence type="ECO:0000256" key="5">
    <source>
        <dbReference type="ARBA" id="ARBA00023065"/>
    </source>
</evidence>
<dbReference type="NCBIfam" id="NF003759">
    <property type="entry name" value="PRK05352.1-2"/>
    <property type="match status" value="1"/>
</dbReference>
<dbReference type="PANTHER" id="PTHR37839:SF1">
    <property type="entry name" value="NA(+)-TRANSLOCATING NADH-QUINONE REDUCTASE SUBUNIT A"/>
    <property type="match status" value="1"/>
</dbReference>
<comment type="catalytic activity">
    <reaction evidence="8">
        <text>a ubiquinone + n Na(+)(in) + NADH + H(+) = a ubiquinol + n Na(+)(out) + NAD(+)</text>
        <dbReference type="Rhea" id="RHEA:47748"/>
        <dbReference type="Rhea" id="RHEA-COMP:9565"/>
        <dbReference type="Rhea" id="RHEA-COMP:9566"/>
        <dbReference type="ChEBI" id="CHEBI:15378"/>
        <dbReference type="ChEBI" id="CHEBI:16389"/>
        <dbReference type="ChEBI" id="CHEBI:17976"/>
        <dbReference type="ChEBI" id="CHEBI:29101"/>
        <dbReference type="ChEBI" id="CHEBI:57540"/>
        <dbReference type="ChEBI" id="CHEBI:57945"/>
        <dbReference type="EC" id="7.2.1.1"/>
    </reaction>
</comment>
<evidence type="ECO:0000259" key="10">
    <source>
        <dbReference type="Pfam" id="PF11973"/>
    </source>
</evidence>
<proteinExistence type="inferred from homology"/>
<keyword evidence="7 8" id="KW-0739">Sodium transport</keyword>
<keyword evidence="3 8" id="KW-0520">NAD</keyword>
<dbReference type="STRING" id="177439.DP1802"/>
<accession>Q6AM94</accession>
<evidence type="ECO:0000256" key="2">
    <source>
        <dbReference type="ARBA" id="ARBA00022967"/>
    </source>
</evidence>
<evidence type="ECO:0000313" key="12">
    <source>
        <dbReference type="EMBL" id="CAG36531.1"/>
    </source>
</evidence>
<feature type="domain" description="NqrA N-terminal barrel-sandwich hybrid" evidence="9">
    <location>
        <begin position="5"/>
        <end position="96"/>
    </location>
</feature>
<sequence>MKTFCIKKGLNIPIKGVAGPQIRQGKVVDKIALIADDYVGLRPTMKVEVGDKVICGQLLFTDKQTPGIRFTAPAAGTISAINRGGKRKFLSLVIDLAKDLACTFLHPEDVYTSESIGDILIQSGLWTCFRTRPYGKIPGIETSPHSLFITASDSAPLAPLPQSIIAEYSDEYSEGLRQLRAYFSCPIYYCTNQEALLPAEELEGLDYNCFLGPHPAGLASTHIHFLDSASEDKTVWNISYQDVISIGYLFRTGRLMTERIIAITGPSARQPSLLRTHIGADIHQLCRDEGSGAGVRTISGSVLAGRQVTDEEHFLGRYHNQICMLEESADRSPFNWAMPGRDKFSARPIFASLFSKGKTFSMKTALYGGFRAIYPLGSHEQVMPLDILATPFLQAISNHNTSKAKDLGCLELIEEDLALCSFVCPGKNEFASVLRGVLASIEQGD</sequence>
<dbReference type="KEGG" id="dps:DP1802"/>
<evidence type="ECO:0000256" key="6">
    <source>
        <dbReference type="ARBA" id="ARBA00023075"/>
    </source>
</evidence>
<dbReference type="EC" id="7.2.1.1" evidence="8"/>
<dbReference type="InterPro" id="IPR056147">
    <property type="entry name" value="NQRA_N"/>
</dbReference>
<dbReference type="AlphaFoldDB" id="Q6AM94"/>
<dbReference type="HAMAP" id="MF_00425">
    <property type="entry name" value="NqrA"/>
    <property type="match status" value="1"/>
</dbReference>
<keyword evidence="5 8" id="KW-0406">Ion transport</keyword>
<evidence type="ECO:0000256" key="4">
    <source>
        <dbReference type="ARBA" id="ARBA00023053"/>
    </source>
</evidence>
<dbReference type="PANTHER" id="PTHR37839">
    <property type="entry name" value="NA(+)-TRANSLOCATING NADH-QUINONE REDUCTASE SUBUNIT A"/>
    <property type="match status" value="1"/>
</dbReference>
<comment type="function">
    <text evidence="8">NQR complex catalyzes the reduction of ubiquinone-1 to ubiquinol by two successive reactions, coupled with the transport of Na(+) ions from the cytoplasm to the periplasm. NqrA to NqrE are probably involved in the second step, the conversion of ubisemiquinone to ubiquinol.</text>
</comment>
<dbReference type="GO" id="GO:0006814">
    <property type="term" value="P:sodium ion transport"/>
    <property type="evidence" value="ECO:0007669"/>
    <property type="project" value="UniProtKB-UniRule"/>
</dbReference>
<dbReference type="eggNOG" id="COG1726">
    <property type="taxonomic scope" value="Bacteria"/>
</dbReference>
<feature type="domain" description="NqrA second alpha/beta" evidence="11">
    <location>
        <begin position="112"/>
        <end position="255"/>
    </location>
</feature>
<comment type="similarity">
    <text evidence="8">Belongs to the NqrA family.</text>
</comment>
<dbReference type="Proteomes" id="UP000000602">
    <property type="component" value="Chromosome"/>
</dbReference>